<dbReference type="RefSeq" id="WP_214194098.1">
    <property type="nucleotide sequence ID" value="NZ_CP081925.1"/>
</dbReference>
<dbReference type="AlphaFoldDB" id="A0AAP3AN13"/>
<comment type="caution">
    <text evidence="1">The sequence shown here is derived from an EMBL/GenBank/DDBJ whole genome shotgun (WGS) entry which is preliminary data.</text>
</comment>
<reference evidence="1" key="1">
    <citation type="submission" date="2022-10" db="EMBL/GenBank/DDBJ databases">
        <title>Sifting through the core-genome to identify putative cross-protective antigens against Riemerella anatipestifer.</title>
        <authorList>
            <person name="Zheng X."/>
            <person name="Zhang W."/>
        </authorList>
    </citation>
    <scope>NUCLEOTIDE SEQUENCE</scope>
    <source>
        <strain evidence="1">ZWRA178</strain>
    </source>
</reference>
<sequence length="95" mass="10517">MPNPVKVLAQGNNSTLLLTHSPATGQYTLENLIFISEKLKARFFRISTRKDGYNIILGLDKKKAYFGRSSTFSKALSNLIEDMKRGGVELPTIAA</sequence>
<evidence type="ECO:0000313" key="1">
    <source>
        <dbReference type="EMBL" id="MCW0523128.1"/>
    </source>
</evidence>
<evidence type="ECO:0000313" key="2">
    <source>
        <dbReference type="Proteomes" id="UP001207440"/>
    </source>
</evidence>
<name>A0AAP3AN13_RIEAN</name>
<dbReference type="Proteomes" id="UP001207440">
    <property type="component" value="Unassembled WGS sequence"/>
</dbReference>
<proteinExistence type="predicted"/>
<accession>A0AAP3AN13</accession>
<protein>
    <submittedName>
        <fullName evidence="1">Uncharacterized protein</fullName>
    </submittedName>
</protein>
<dbReference type="EMBL" id="JAOZYT010000008">
    <property type="protein sequence ID" value="MCW0523128.1"/>
    <property type="molecule type" value="Genomic_DNA"/>
</dbReference>
<organism evidence="1 2">
    <name type="scientific">Riemerella anatipestifer</name>
    <name type="common">Moraxella anatipestifer</name>
    <dbReference type="NCBI Taxonomy" id="34085"/>
    <lineage>
        <taxon>Bacteria</taxon>
        <taxon>Pseudomonadati</taxon>
        <taxon>Bacteroidota</taxon>
        <taxon>Flavobacteriia</taxon>
        <taxon>Flavobacteriales</taxon>
        <taxon>Weeksellaceae</taxon>
        <taxon>Riemerella</taxon>
    </lineage>
</organism>
<gene>
    <name evidence="1" type="ORF">OKE68_02200</name>
</gene>